<dbReference type="SUPFAM" id="SSF47781">
    <property type="entry name" value="RuvA domain 2-like"/>
    <property type="match status" value="1"/>
</dbReference>
<reference evidence="2" key="2">
    <citation type="journal article" date="2021" name="Microbiome">
        <title>Successional dynamics and alternative stable states in a saline activated sludge microbial community over 9 years.</title>
        <authorList>
            <person name="Wang Y."/>
            <person name="Ye J."/>
            <person name="Ju F."/>
            <person name="Liu L."/>
            <person name="Boyd J.A."/>
            <person name="Deng Y."/>
            <person name="Parks D.H."/>
            <person name="Jiang X."/>
            <person name="Yin X."/>
            <person name="Woodcroft B.J."/>
            <person name="Tyson G.W."/>
            <person name="Hugenholtz P."/>
            <person name="Polz M.F."/>
            <person name="Zhang T."/>
        </authorList>
    </citation>
    <scope>NUCLEOTIDE SEQUENCE</scope>
    <source>
        <strain evidence="2">HKST-UBA01</strain>
    </source>
</reference>
<proteinExistence type="predicted"/>
<accession>A0A956LYV2</accession>
<dbReference type="PANTHER" id="PTHR21180">
    <property type="entry name" value="ENDONUCLEASE/EXONUCLEASE/PHOSPHATASE FAMILY DOMAIN-CONTAINING PROTEIN 1"/>
    <property type="match status" value="1"/>
</dbReference>
<dbReference type="InterPro" id="IPR003583">
    <property type="entry name" value="Hlx-hairpin-Hlx_DNA-bd_motif"/>
</dbReference>
<dbReference type="Proteomes" id="UP000697710">
    <property type="component" value="Unassembled WGS sequence"/>
</dbReference>
<reference evidence="2" key="1">
    <citation type="submission" date="2020-04" db="EMBL/GenBank/DDBJ databases">
        <authorList>
            <person name="Zhang T."/>
        </authorList>
    </citation>
    <scope>NUCLEOTIDE SEQUENCE</scope>
    <source>
        <strain evidence="2">HKST-UBA01</strain>
    </source>
</reference>
<comment type="caution">
    <text evidence="2">The sequence shown here is derived from an EMBL/GenBank/DDBJ whole genome shotgun (WGS) entry which is preliminary data.</text>
</comment>
<evidence type="ECO:0000313" key="2">
    <source>
        <dbReference type="EMBL" id="MCA9727517.1"/>
    </source>
</evidence>
<dbReference type="GO" id="GO:0015628">
    <property type="term" value="P:protein secretion by the type II secretion system"/>
    <property type="evidence" value="ECO:0007669"/>
    <property type="project" value="TreeGrafter"/>
</dbReference>
<dbReference type="SMART" id="SM00278">
    <property type="entry name" value="HhH1"/>
    <property type="match status" value="2"/>
</dbReference>
<gene>
    <name evidence="2" type="ORF">KC729_07525</name>
</gene>
<dbReference type="AlphaFoldDB" id="A0A956LYV2"/>
<dbReference type="GO" id="GO:0003677">
    <property type="term" value="F:DNA binding"/>
    <property type="evidence" value="ECO:0007669"/>
    <property type="project" value="InterPro"/>
</dbReference>
<protein>
    <submittedName>
        <fullName evidence="2">Helix-hairpin-helix domain-containing protein</fullName>
    </submittedName>
</protein>
<dbReference type="InterPro" id="IPR051675">
    <property type="entry name" value="Endo/Exo/Phosphatase_dom_1"/>
</dbReference>
<name>A0A956LYV2_UNCEI</name>
<feature type="domain" description="Helix-hairpin-helix DNA-binding motif class 1" evidence="1">
    <location>
        <begin position="25"/>
        <end position="44"/>
    </location>
</feature>
<dbReference type="Pfam" id="PF12836">
    <property type="entry name" value="HHH_3"/>
    <property type="match status" value="1"/>
</dbReference>
<dbReference type="GO" id="GO:0006281">
    <property type="term" value="P:DNA repair"/>
    <property type="evidence" value="ECO:0007669"/>
    <property type="project" value="InterPro"/>
</dbReference>
<dbReference type="PANTHER" id="PTHR21180:SF32">
    <property type="entry name" value="ENDONUCLEASE_EXONUCLEASE_PHOSPHATASE FAMILY DOMAIN-CONTAINING PROTEIN 1"/>
    <property type="match status" value="1"/>
</dbReference>
<organism evidence="2 3">
    <name type="scientific">Eiseniibacteriota bacterium</name>
    <dbReference type="NCBI Taxonomy" id="2212470"/>
    <lineage>
        <taxon>Bacteria</taxon>
        <taxon>Candidatus Eiseniibacteriota</taxon>
    </lineage>
</organism>
<feature type="domain" description="Helix-hairpin-helix DNA-binding motif class 1" evidence="1">
    <location>
        <begin position="54"/>
        <end position="73"/>
    </location>
</feature>
<dbReference type="EMBL" id="JAGQHR010000181">
    <property type="protein sequence ID" value="MCA9727517.1"/>
    <property type="molecule type" value="Genomic_DNA"/>
</dbReference>
<sequence length="84" mass="9015">MRSRDAVPPGILETGKLRINEASEEQLQSLPGVGPALAARIAAARRERPFASPEDLLRVPGIGPRTLERLRPRIEIAPASRAAG</sequence>
<dbReference type="InterPro" id="IPR010994">
    <property type="entry name" value="RuvA_2-like"/>
</dbReference>
<evidence type="ECO:0000259" key="1">
    <source>
        <dbReference type="SMART" id="SM00278"/>
    </source>
</evidence>
<dbReference type="Gene3D" id="1.10.150.320">
    <property type="entry name" value="Photosystem II 12 kDa extrinsic protein"/>
    <property type="match status" value="1"/>
</dbReference>
<evidence type="ECO:0000313" key="3">
    <source>
        <dbReference type="Proteomes" id="UP000697710"/>
    </source>
</evidence>
<dbReference type="GO" id="GO:0015627">
    <property type="term" value="C:type II protein secretion system complex"/>
    <property type="evidence" value="ECO:0007669"/>
    <property type="project" value="TreeGrafter"/>
</dbReference>